<accession>A0A974CHE4</accession>
<dbReference type="CDD" id="cd12087">
    <property type="entry name" value="TM_EGFR-like"/>
    <property type="match status" value="1"/>
</dbReference>
<proteinExistence type="predicted"/>
<keyword evidence="1" id="KW-0472">Membrane</keyword>
<dbReference type="AlphaFoldDB" id="A0A974CHE4"/>
<evidence type="ECO:0000256" key="1">
    <source>
        <dbReference type="SAM" id="Phobius"/>
    </source>
</evidence>
<protein>
    <submittedName>
        <fullName evidence="2">Uncharacterized protein</fullName>
    </submittedName>
</protein>
<name>A0A974CHE4_XENLA</name>
<evidence type="ECO:0000313" key="2">
    <source>
        <dbReference type="EMBL" id="OCT73017.1"/>
    </source>
</evidence>
<keyword evidence="1" id="KW-0812">Transmembrane</keyword>
<evidence type="ECO:0000313" key="3">
    <source>
        <dbReference type="Proteomes" id="UP000694892"/>
    </source>
</evidence>
<gene>
    <name evidence="2" type="ORF">XELAEV_18035996mg</name>
</gene>
<dbReference type="Proteomes" id="UP000694892">
    <property type="component" value="Chromosome 7L"/>
</dbReference>
<reference evidence="3" key="1">
    <citation type="journal article" date="2016" name="Nature">
        <title>Genome evolution in the allotetraploid frog Xenopus laevis.</title>
        <authorList>
            <person name="Session A.M."/>
            <person name="Uno Y."/>
            <person name="Kwon T."/>
            <person name="Chapman J.A."/>
            <person name="Toyoda A."/>
            <person name="Takahashi S."/>
            <person name="Fukui A."/>
            <person name="Hikosaka A."/>
            <person name="Suzuki A."/>
            <person name="Kondo M."/>
            <person name="van Heeringen S.J."/>
            <person name="Quigley I."/>
            <person name="Heinz S."/>
            <person name="Ogino H."/>
            <person name="Ochi H."/>
            <person name="Hellsten U."/>
            <person name="Lyons J.B."/>
            <person name="Simakov O."/>
            <person name="Putnam N."/>
            <person name="Stites J."/>
            <person name="Kuroki Y."/>
            <person name="Tanaka T."/>
            <person name="Michiue T."/>
            <person name="Watanabe M."/>
            <person name="Bogdanovic O."/>
            <person name="Lister R."/>
            <person name="Georgiou G."/>
            <person name="Paranjpe S.S."/>
            <person name="van Kruijsbergen I."/>
            <person name="Shu S."/>
            <person name="Carlson J."/>
            <person name="Kinoshita T."/>
            <person name="Ohta Y."/>
            <person name="Mawaribuchi S."/>
            <person name="Jenkins J."/>
            <person name="Grimwood J."/>
            <person name="Schmutz J."/>
            <person name="Mitros T."/>
            <person name="Mozaffari S.V."/>
            <person name="Suzuki Y."/>
            <person name="Haramoto Y."/>
            <person name="Yamamoto T.S."/>
            <person name="Takagi C."/>
            <person name="Heald R."/>
            <person name="Miller K."/>
            <person name="Haudenschild C."/>
            <person name="Kitzman J."/>
            <person name="Nakayama T."/>
            <person name="Izutsu Y."/>
            <person name="Robert J."/>
            <person name="Fortriede J."/>
            <person name="Burns K."/>
            <person name="Lotay V."/>
            <person name="Karimi K."/>
            <person name="Yasuoka Y."/>
            <person name="Dichmann D.S."/>
            <person name="Flajnik M.F."/>
            <person name="Houston D.W."/>
            <person name="Shendure J."/>
            <person name="DuPasquier L."/>
            <person name="Vize P.D."/>
            <person name="Zorn A.M."/>
            <person name="Ito M."/>
            <person name="Marcotte E.M."/>
            <person name="Wallingford J.B."/>
            <person name="Ito Y."/>
            <person name="Asashima M."/>
            <person name="Ueno N."/>
            <person name="Matsuda Y."/>
            <person name="Veenstra G.J."/>
            <person name="Fujiyama A."/>
            <person name="Harland R.M."/>
            <person name="Taira M."/>
            <person name="Rokhsar D.S."/>
        </authorList>
    </citation>
    <scope>NUCLEOTIDE SEQUENCE [LARGE SCALE GENOMIC DNA]</scope>
    <source>
        <strain evidence="3">J</strain>
    </source>
</reference>
<sequence>SNQLSPGAIAGIVIGVLFIVALIPLTIFFILRKKNNKKTPTPSNPVYENTGPQAPNTYDRVIVGSKENMAESKPQESGYQVHLMAINIIIHKLLCITRIIIWSFVTFWSHQCYIYKCTKEGSSRSGNYQR</sequence>
<feature type="transmembrane region" description="Helical" evidence="1">
    <location>
        <begin position="6"/>
        <end position="31"/>
    </location>
</feature>
<keyword evidence="1" id="KW-1133">Transmembrane helix</keyword>
<feature type="non-terminal residue" evidence="2">
    <location>
        <position position="1"/>
    </location>
</feature>
<dbReference type="EMBL" id="CM004478">
    <property type="protein sequence ID" value="OCT73017.1"/>
    <property type="molecule type" value="Genomic_DNA"/>
</dbReference>
<organism evidence="2 3">
    <name type="scientific">Xenopus laevis</name>
    <name type="common">African clawed frog</name>
    <dbReference type="NCBI Taxonomy" id="8355"/>
    <lineage>
        <taxon>Eukaryota</taxon>
        <taxon>Metazoa</taxon>
        <taxon>Chordata</taxon>
        <taxon>Craniata</taxon>
        <taxon>Vertebrata</taxon>
        <taxon>Euteleostomi</taxon>
        <taxon>Amphibia</taxon>
        <taxon>Batrachia</taxon>
        <taxon>Anura</taxon>
        <taxon>Pipoidea</taxon>
        <taxon>Pipidae</taxon>
        <taxon>Xenopodinae</taxon>
        <taxon>Xenopus</taxon>
        <taxon>Xenopus</taxon>
    </lineage>
</organism>